<protein>
    <submittedName>
        <fullName evidence="1">Uncharacterized protein</fullName>
    </submittedName>
</protein>
<keyword evidence="2" id="KW-1185">Reference proteome</keyword>
<dbReference type="AlphaFoldDB" id="A0ABD3EKT0"/>
<evidence type="ECO:0000313" key="2">
    <source>
        <dbReference type="Proteomes" id="UP001632038"/>
    </source>
</evidence>
<reference evidence="2" key="1">
    <citation type="journal article" date="2024" name="IScience">
        <title>Strigolactones Initiate the Formation of Haustorium-like Structures in Castilleja.</title>
        <authorList>
            <person name="Buerger M."/>
            <person name="Peterson D."/>
            <person name="Chory J."/>
        </authorList>
    </citation>
    <scope>NUCLEOTIDE SEQUENCE [LARGE SCALE GENOMIC DNA]</scope>
</reference>
<sequence>MLEDDTLVVYKPEDTIRFYKDGRVLRINSVRKYQYHKTPYVYFESLISPHTCLHVEEVNQKIVPNGFFETTSHLSDTMPENAFVATKFSATTNRGKHAVTKKTVAKILFATTLFL</sequence>
<evidence type="ECO:0000313" key="1">
    <source>
        <dbReference type="EMBL" id="KAL3653844.1"/>
    </source>
</evidence>
<name>A0ABD3EKT0_9LAMI</name>
<dbReference type="EMBL" id="JAVIJP010000005">
    <property type="protein sequence ID" value="KAL3653844.1"/>
    <property type="molecule type" value="Genomic_DNA"/>
</dbReference>
<organism evidence="1 2">
    <name type="scientific">Castilleja foliolosa</name>
    <dbReference type="NCBI Taxonomy" id="1961234"/>
    <lineage>
        <taxon>Eukaryota</taxon>
        <taxon>Viridiplantae</taxon>
        <taxon>Streptophyta</taxon>
        <taxon>Embryophyta</taxon>
        <taxon>Tracheophyta</taxon>
        <taxon>Spermatophyta</taxon>
        <taxon>Magnoliopsida</taxon>
        <taxon>eudicotyledons</taxon>
        <taxon>Gunneridae</taxon>
        <taxon>Pentapetalae</taxon>
        <taxon>asterids</taxon>
        <taxon>lamiids</taxon>
        <taxon>Lamiales</taxon>
        <taxon>Orobanchaceae</taxon>
        <taxon>Pedicularideae</taxon>
        <taxon>Castillejinae</taxon>
        <taxon>Castilleja</taxon>
    </lineage>
</organism>
<gene>
    <name evidence="1" type="ORF">CASFOL_003525</name>
</gene>
<accession>A0ABD3EKT0</accession>
<proteinExistence type="predicted"/>
<dbReference type="Proteomes" id="UP001632038">
    <property type="component" value="Unassembled WGS sequence"/>
</dbReference>
<comment type="caution">
    <text evidence="1">The sequence shown here is derived from an EMBL/GenBank/DDBJ whole genome shotgun (WGS) entry which is preliminary data.</text>
</comment>